<accession>A0A6A6J6G4</accession>
<dbReference type="InterPro" id="IPR029069">
    <property type="entry name" value="HotDog_dom_sf"/>
</dbReference>
<organism evidence="2 3">
    <name type="scientific">Trematosphaeria pertusa</name>
    <dbReference type="NCBI Taxonomy" id="390896"/>
    <lineage>
        <taxon>Eukaryota</taxon>
        <taxon>Fungi</taxon>
        <taxon>Dikarya</taxon>
        <taxon>Ascomycota</taxon>
        <taxon>Pezizomycotina</taxon>
        <taxon>Dothideomycetes</taxon>
        <taxon>Pleosporomycetidae</taxon>
        <taxon>Pleosporales</taxon>
        <taxon>Massarineae</taxon>
        <taxon>Trematosphaeriaceae</taxon>
        <taxon>Trematosphaeria</taxon>
    </lineage>
</organism>
<dbReference type="Gene3D" id="3.10.129.10">
    <property type="entry name" value="Hotdog Thioesterase"/>
    <property type="match status" value="1"/>
</dbReference>
<dbReference type="Pfam" id="PF03061">
    <property type="entry name" value="4HBT"/>
    <property type="match status" value="1"/>
</dbReference>
<dbReference type="CDD" id="cd03440">
    <property type="entry name" value="hot_dog"/>
    <property type="match status" value="1"/>
</dbReference>
<dbReference type="InterPro" id="IPR052061">
    <property type="entry name" value="PTE-AB_protein"/>
</dbReference>
<reference evidence="2" key="1">
    <citation type="journal article" date="2020" name="Stud. Mycol.">
        <title>101 Dothideomycetes genomes: a test case for predicting lifestyles and emergence of pathogens.</title>
        <authorList>
            <person name="Haridas S."/>
            <person name="Albert R."/>
            <person name="Binder M."/>
            <person name="Bloem J."/>
            <person name="Labutti K."/>
            <person name="Salamov A."/>
            <person name="Andreopoulos B."/>
            <person name="Baker S."/>
            <person name="Barry K."/>
            <person name="Bills G."/>
            <person name="Bluhm B."/>
            <person name="Cannon C."/>
            <person name="Castanera R."/>
            <person name="Culley D."/>
            <person name="Daum C."/>
            <person name="Ezra D."/>
            <person name="Gonzalez J."/>
            <person name="Henrissat B."/>
            <person name="Kuo A."/>
            <person name="Liang C."/>
            <person name="Lipzen A."/>
            <person name="Lutzoni F."/>
            <person name="Magnuson J."/>
            <person name="Mondo S."/>
            <person name="Nolan M."/>
            <person name="Ohm R."/>
            <person name="Pangilinan J."/>
            <person name="Park H.-J."/>
            <person name="Ramirez L."/>
            <person name="Alfaro M."/>
            <person name="Sun H."/>
            <person name="Tritt A."/>
            <person name="Yoshinaga Y."/>
            <person name="Zwiers L.-H."/>
            <person name="Turgeon B."/>
            <person name="Goodwin S."/>
            <person name="Spatafora J."/>
            <person name="Crous P."/>
            <person name="Grigoriev I."/>
        </authorList>
    </citation>
    <scope>NUCLEOTIDE SEQUENCE</scope>
    <source>
        <strain evidence="2">CBS 122368</strain>
    </source>
</reference>
<gene>
    <name evidence="2" type="ORF">BU26DRAFT_446336</name>
</gene>
<evidence type="ECO:0000313" key="3">
    <source>
        <dbReference type="Proteomes" id="UP000800094"/>
    </source>
</evidence>
<keyword evidence="3" id="KW-1185">Reference proteome</keyword>
<protein>
    <recommendedName>
        <fullName evidence="1">Thioesterase domain-containing protein</fullName>
    </recommendedName>
</protein>
<dbReference type="RefSeq" id="XP_033692087.1">
    <property type="nucleotide sequence ID" value="XM_033824619.1"/>
</dbReference>
<dbReference type="PANTHER" id="PTHR47260">
    <property type="entry name" value="UPF0644 PROTEIN PB2B4.06"/>
    <property type="match status" value="1"/>
</dbReference>
<evidence type="ECO:0000259" key="1">
    <source>
        <dbReference type="Pfam" id="PF03061"/>
    </source>
</evidence>
<dbReference type="Proteomes" id="UP000800094">
    <property type="component" value="Unassembled WGS sequence"/>
</dbReference>
<dbReference type="AlphaFoldDB" id="A0A6A6J6G4"/>
<dbReference type="SUPFAM" id="SSF54637">
    <property type="entry name" value="Thioesterase/thiol ester dehydrase-isomerase"/>
    <property type="match status" value="1"/>
</dbReference>
<sequence>MTAQADHIETFAPIKWATPYLTSPNWRIRTRTRGTRSGEDSDRFCRDTMSSYDGVQHWLELYEKPAPGSTTITKSVSLCKFGPGLTGFPLICHGGAIMTIMDEALAFAMVASEAVTAGLEVADWAEIIAQDWRDGGLAKEGRATEEALKGYLVTAKLDMKFMKPVLCPGIVGVEVEMLENKGHKMKMRGVMKDGEGTPLLQADGLWVRLGGAVKL</sequence>
<dbReference type="InterPro" id="IPR006683">
    <property type="entry name" value="Thioestr_dom"/>
</dbReference>
<dbReference type="GeneID" id="54577949"/>
<evidence type="ECO:0000313" key="2">
    <source>
        <dbReference type="EMBL" id="KAF2257083.1"/>
    </source>
</evidence>
<proteinExistence type="predicted"/>
<dbReference type="OrthoDB" id="506431at2759"/>
<dbReference type="EMBL" id="ML987189">
    <property type="protein sequence ID" value="KAF2257083.1"/>
    <property type="molecule type" value="Genomic_DNA"/>
</dbReference>
<dbReference type="PANTHER" id="PTHR47260:SF6">
    <property type="entry name" value="THIOESTERASE DOMAIN-CONTAINING PROTEIN"/>
    <property type="match status" value="1"/>
</dbReference>
<name>A0A6A6J6G4_9PLEO</name>
<feature type="domain" description="Thioesterase" evidence="1">
    <location>
        <begin position="91"/>
        <end position="197"/>
    </location>
</feature>